<evidence type="ECO:0000313" key="3">
    <source>
        <dbReference type="EMBL" id="SDF19548.1"/>
    </source>
</evidence>
<dbReference type="EMBL" id="FNBK01000004">
    <property type="protein sequence ID" value="SDF19548.1"/>
    <property type="molecule type" value="Genomic_DNA"/>
</dbReference>
<evidence type="ECO:0000313" key="4">
    <source>
        <dbReference type="Proteomes" id="UP000199076"/>
    </source>
</evidence>
<feature type="region of interest" description="Disordered" evidence="2">
    <location>
        <begin position="59"/>
        <end position="81"/>
    </location>
</feature>
<dbReference type="Pfam" id="PF02697">
    <property type="entry name" value="VAPB_antitox"/>
    <property type="match status" value="1"/>
</dbReference>
<proteinExistence type="predicted"/>
<keyword evidence="4" id="KW-1185">Reference proteome</keyword>
<protein>
    <submittedName>
        <fullName evidence="3">Uncharacterized ACR, COG1753</fullName>
    </submittedName>
</protein>
<sequence>MSHQVRLDDDVYERIKSRKRSDETFSEAIERLTSEWTLLDFADGEPVVDAATHREALAQSKKRGIEDTRDRLERMGAEDDG</sequence>
<dbReference type="Proteomes" id="UP000199076">
    <property type="component" value="Unassembled WGS sequence"/>
</dbReference>
<name>A0A1G7J3W6_9EURY</name>
<evidence type="ECO:0000256" key="1">
    <source>
        <dbReference type="ARBA" id="ARBA00022649"/>
    </source>
</evidence>
<dbReference type="STRING" id="660518.SAMN05216218_104194"/>
<dbReference type="AlphaFoldDB" id="A0A1G7J3W6"/>
<evidence type="ECO:0000256" key="2">
    <source>
        <dbReference type="SAM" id="MobiDB-lite"/>
    </source>
</evidence>
<dbReference type="InterPro" id="IPR003847">
    <property type="entry name" value="Put_antitoxin"/>
</dbReference>
<organism evidence="3 4">
    <name type="scientific">Halorientalis regularis</name>
    <dbReference type="NCBI Taxonomy" id="660518"/>
    <lineage>
        <taxon>Archaea</taxon>
        <taxon>Methanobacteriati</taxon>
        <taxon>Methanobacteriota</taxon>
        <taxon>Stenosarchaea group</taxon>
        <taxon>Halobacteria</taxon>
        <taxon>Halobacteriales</taxon>
        <taxon>Haloarculaceae</taxon>
        <taxon>Halorientalis</taxon>
    </lineage>
</organism>
<accession>A0A1G7J3W6</accession>
<feature type="compositionally biased region" description="Basic and acidic residues" evidence="2">
    <location>
        <begin position="63"/>
        <end position="81"/>
    </location>
</feature>
<reference evidence="4" key="1">
    <citation type="submission" date="2016-10" db="EMBL/GenBank/DDBJ databases">
        <authorList>
            <person name="Varghese N."/>
            <person name="Submissions S."/>
        </authorList>
    </citation>
    <scope>NUCLEOTIDE SEQUENCE [LARGE SCALE GENOMIC DNA]</scope>
    <source>
        <strain evidence="4">IBRC-M 10760</strain>
    </source>
</reference>
<dbReference type="OrthoDB" id="9187at2157"/>
<keyword evidence="1" id="KW-1277">Toxin-antitoxin system</keyword>
<gene>
    <name evidence="3" type="ORF">SAMN05216218_104194</name>
</gene>
<dbReference type="RefSeq" id="WP_092689824.1">
    <property type="nucleotide sequence ID" value="NZ_FNBK01000004.1"/>
</dbReference>